<protein>
    <submittedName>
        <fullName evidence="1">Uncharacterized protein</fullName>
    </submittedName>
</protein>
<evidence type="ECO:0000313" key="1">
    <source>
        <dbReference type="EMBL" id="KAG8081509.1"/>
    </source>
</evidence>
<proteinExistence type="predicted"/>
<reference evidence="1" key="1">
    <citation type="journal article" date="2021" name="bioRxiv">
        <title>Whole Genome Assembly and Annotation of Northern Wild Rice, Zizania palustris L., Supports a Whole Genome Duplication in the Zizania Genus.</title>
        <authorList>
            <person name="Haas M."/>
            <person name="Kono T."/>
            <person name="Macchietto M."/>
            <person name="Millas R."/>
            <person name="McGilp L."/>
            <person name="Shao M."/>
            <person name="Duquette J."/>
            <person name="Hirsch C.N."/>
            <person name="Kimball J."/>
        </authorList>
    </citation>
    <scope>NUCLEOTIDE SEQUENCE</scope>
    <source>
        <tissue evidence="1">Fresh leaf tissue</tissue>
    </source>
</reference>
<name>A0A8J5T7G7_ZIZPA</name>
<reference evidence="1" key="2">
    <citation type="submission" date="2021-02" db="EMBL/GenBank/DDBJ databases">
        <authorList>
            <person name="Kimball J.A."/>
            <person name="Haas M.W."/>
            <person name="Macchietto M."/>
            <person name="Kono T."/>
            <person name="Duquette J."/>
            <person name="Shao M."/>
        </authorList>
    </citation>
    <scope>NUCLEOTIDE SEQUENCE</scope>
    <source>
        <tissue evidence="1">Fresh leaf tissue</tissue>
    </source>
</reference>
<dbReference type="EMBL" id="JAAALK010000282">
    <property type="protein sequence ID" value="KAG8081509.1"/>
    <property type="molecule type" value="Genomic_DNA"/>
</dbReference>
<gene>
    <name evidence="1" type="ORF">GUJ93_ZPchr0007g5263</name>
</gene>
<accession>A0A8J5T7G7</accession>
<comment type="caution">
    <text evidence="1">The sequence shown here is derived from an EMBL/GenBank/DDBJ whole genome shotgun (WGS) entry which is preliminary data.</text>
</comment>
<sequence length="112" mass="12075">MRRRPEMKTTTWCLASRLSALFNELRLMNTRTHSLASHLYPTTYPFVAIARATSATHLSLLPYGWVSRGLGGGGLVGRVSGGGVRWGAGFLPALSVRPSMAVCFLSLAPELA</sequence>
<dbReference type="AlphaFoldDB" id="A0A8J5T7G7"/>
<keyword evidence="2" id="KW-1185">Reference proteome</keyword>
<evidence type="ECO:0000313" key="2">
    <source>
        <dbReference type="Proteomes" id="UP000729402"/>
    </source>
</evidence>
<dbReference type="Proteomes" id="UP000729402">
    <property type="component" value="Unassembled WGS sequence"/>
</dbReference>
<organism evidence="1 2">
    <name type="scientific">Zizania palustris</name>
    <name type="common">Northern wild rice</name>
    <dbReference type="NCBI Taxonomy" id="103762"/>
    <lineage>
        <taxon>Eukaryota</taxon>
        <taxon>Viridiplantae</taxon>
        <taxon>Streptophyta</taxon>
        <taxon>Embryophyta</taxon>
        <taxon>Tracheophyta</taxon>
        <taxon>Spermatophyta</taxon>
        <taxon>Magnoliopsida</taxon>
        <taxon>Liliopsida</taxon>
        <taxon>Poales</taxon>
        <taxon>Poaceae</taxon>
        <taxon>BOP clade</taxon>
        <taxon>Oryzoideae</taxon>
        <taxon>Oryzeae</taxon>
        <taxon>Zizaniinae</taxon>
        <taxon>Zizania</taxon>
    </lineage>
</organism>